<dbReference type="EMBL" id="LR796466">
    <property type="protein sequence ID" value="CAB4146683.1"/>
    <property type="molecule type" value="Genomic_DNA"/>
</dbReference>
<proteinExistence type="predicted"/>
<protein>
    <recommendedName>
        <fullName evidence="2">HTH_XRE domain containing protein</fullName>
    </recommendedName>
</protein>
<evidence type="ECO:0000313" key="1">
    <source>
        <dbReference type="EMBL" id="CAB4146683.1"/>
    </source>
</evidence>
<name>A0A6J5MM84_9CAUD</name>
<organism evidence="1">
    <name type="scientific">uncultured Caudovirales phage</name>
    <dbReference type="NCBI Taxonomy" id="2100421"/>
    <lineage>
        <taxon>Viruses</taxon>
        <taxon>Duplodnaviria</taxon>
        <taxon>Heunggongvirae</taxon>
        <taxon>Uroviricota</taxon>
        <taxon>Caudoviricetes</taxon>
        <taxon>Peduoviridae</taxon>
        <taxon>Maltschvirus</taxon>
        <taxon>Maltschvirus maltsch</taxon>
    </lineage>
</organism>
<dbReference type="Gene3D" id="1.10.260.40">
    <property type="entry name" value="lambda repressor-like DNA-binding domains"/>
    <property type="match status" value="1"/>
</dbReference>
<reference evidence="1" key="1">
    <citation type="submission" date="2020-04" db="EMBL/GenBank/DDBJ databases">
        <authorList>
            <person name="Chiriac C."/>
            <person name="Salcher M."/>
            <person name="Ghai R."/>
            <person name="Kavagutti S V."/>
        </authorList>
    </citation>
    <scope>NUCLEOTIDE SEQUENCE</scope>
</reference>
<dbReference type="GO" id="GO:0003677">
    <property type="term" value="F:DNA binding"/>
    <property type="evidence" value="ECO:0007669"/>
    <property type="project" value="InterPro"/>
</dbReference>
<dbReference type="SUPFAM" id="SSF47413">
    <property type="entry name" value="lambda repressor-like DNA-binding domains"/>
    <property type="match status" value="1"/>
</dbReference>
<dbReference type="InterPro" id="IPR010982">
    <property type="entry name" value="Lambda_DNA-bd_dom_sf"/>
</dbReference>
<evidence type="ECO:0008006" key="2">
    <source>
        <dbReference type="Google" id="ProtNLM"/>
    </source>
</evidence>
<sequence>MVDINSSSELFKLLDKRRTQLKMSQREVNRKAEMSSGTWNLIASRKGSNMSFRTAVELTKALGYKIDVGPK</sequence>
<gene>
    <name evidence="1" type="ORF">UFOVP500_50</name>
</gene>
<accession>A0A6J5MM84</accession>